<evidence type="ECO:0000256" key="13">
    <source>
        <dbReference type="ARBA" id="ARBA00038359"/>
    </source>
</evidence>
<dbReference type="InterPro" id="IPR052337">
    <property type="entry name" value="SAT4-like"/>
</dbReference>
<comment type="similarity">
    <text evidence="4">Belongs to the RBT5 family.</text>
</comment>
<dbReference type="SMART" id="SM00747">
    <property type="entry name" value="CFEM"/>
    <property type="match status" value="1"/>
</dbReference>
<reference evidence="18" key="1">
    <citation type="journal article" date="2021" name="Nat. Commun.">
        <title>Genetic determinants of endophytism in the Arabidopsis root mycobiome.</title>
        <authorList>
            <person name="Mesny F."/>
            <person name="Miyauchi S."/>
            <person name="Thiergart T."/>
            <person name="Pickel B."/>
            <person name="Atanasova L."/>
            <person name="Karlsson M."/>
            <person name="Huettel B."/>
            <person name="Barry K.W."/>
            <person name="Haridas S."/>
            <person name="Chen C."/>
            <person name="Bauer D."/>
            <person name="Andreopoulos W."/>
            <person name="Pangilinan J."/>
            <person name="LaButti K."/>
            <person name="Riley R."/>
            <person name="Lipzen A."/>
            <person name="Clum A."/>
            <person name="Drula E."/>
            <person name="Henrissat B."/>
            <person name="Kohler A."/>
            <person name="Grigoriev I.V."/>
            <person name="Martin F.M."/>
            <person name="Hacquard S."/>
        </authorList>
    </citation>
    <scope>NUCLEOTIDE SEQUENCE</scope>
    <source>
        <strain evidence="18">MPI-CAGE-CH-0243</strain>
    </source>
</reference>
<gene>
    <name evidence="18" type="ORF">B0J11DRAFT_580733</name>
</gene>
<feature type="transmembrane region" description="Helical" evidence="15">
    <location>
        <begin position="298"/>
        <end position="318"/>
    </location>
</feature>
<dbReference type="OrthoDB" id="2496787at2759"/>
<feature type="transmembrane region" description="Helical" evidence="15">
    <location>
        <begin position="104"/>
        <end position="122"/>
    </location>
</feature>
<dbReference type="InterPro" id="IPR049326">
    <property type="entry name" value="Rhodopsin_dom_fungi"/>
</dbReference>
<comment type="similarity">
    <text evidence="13">Belongs to the SAT4 family.</text>
</comment>
<keyword evidence="11 14" id="KW-1015">Disulfide bond</keyword>
<feature type="transmembrane region" description="Helical" evidence="15">
    <location>
        <begin position="134"/>
        <end position="152"/>
    </location>
</feature>
<dbReference type="InterPro" id="IPR008427">
    <property type="entry name" value="Extracellular_membr_CFEM_dom"/>
</dbReference>
<keyword evidence="7 15" id="KW-0812">Transmembrane</keyword>
<name>A0A9P9DRJ5_9PLEO</name>
<keyword evidence="5" id="KW-0964">Secreted</keyword>
<dbReference type="Proteomes" id="UP000700596">
    <property type="component" value="Unassembled WGS sequence"/>
</dbReference>
<keyword evidence="14" id="KW-0408">Iron</keyword>
<feature type="chain" id="PRO_5040431785" description="CFEM domain-containing protein" evidence="16">
    <location>
        <begin position="21"/>
        <end position="455"/>
    </location>
</feature>
<evidence type="ECO:0000256" key="14">
    <source>
        <dbReference type="PROSITE-ProRule" id="PRU01356"/>
    </source>
</evidence>
<dbReference type="Pfam" id="PF20684">
    <property type="entry name" value="Fung_rhodopsin"/>
    <property type="match status" value="1"/>
</dbReference>
<evidence type="ECO:0000256" key="12">
    <source>
        <dbReference type="ARBA" id="ARBA00023288"/>
    </source>
</evidence>
<dbReference type="GO" id="GO:0046872">
    <property type="term" value="F:metal ion binding"/>
    <property type="evidence" value="ECO:0007669"/>
    <property type="project" value="UniProtKB-UniRule"/>
</dbReference>
<keyword evidence="14" id="KW-0479">Metal-binding</keyword>
<dbReference type="EMBL" id="JAGMWT010000008">
    <property type="protein sequence ID" value="KAH7123983.1"/>
    <property type="molecule type" value="Genomic_DNA"/>
</dbReference>
<evidence type="ECO:0000256" key="10">
    <source>
        <dbReference type="ARBA" id="ARBA00023136"/>
    </source>
</evidence>
<keyword evidence="19" id="KW-1185">Reference proteome</keyword>
<evidence type="ECO:0000256" key="16">
    <source>
        <dbReference type="SAM" id="SignalP"/>
    </source>
</evidence>
<accession>A0A9P9DRJ5</accession>
<evidence type="ECO:0000256" key="2">
    <source>
        <dbReference type="ARBA" id="ARBA00004589"/>
    </source>
</evidence>
<evidence type="ECO:0000256" key="8">
    <source>
        <dbReference type="ARBA" id="ARBA00022729"/>
    </source>
</evidence>
<organism evidence="18 19">
    <name type="scientific">Dendryphion nanum</name>
    <dbReference type="NCBI Taxonomy" id="256645"/>
    <lineage>
        <taxon>Eukaryota</taxon>
        <taxon>Fungi</taxon>
        <taxon>Dikarya</taxon>
        <taxon>Ascomycota</taxon>
        <taxon>Pezizomycotina</taxon>
        <taxon>Dothideomycetes</taxon>
        <taxon>Pleosporomycetidae</taxon>
        <taxon>Pleosporales</taxon>
        <taxon>Torulaceae</taxon>
        <taxon>Dendryphion</taxon>
    </lineage>
</organism>
<feature type="disulfide bond" evidence="14">
    <location>
        <begin position="35"/>
        <end position="75"/>
    </location>
</feature>
<evidence type="ECO:0000256" key="6">
    <source>
        <dbReference type="ARBA" id="ARBA00022622"/>
    </source>
</evidence>
<evidence type="ECO:0000256" key="1">
    <source>
        <dbReference type="ARBA" id="ARBA00004141"/>
    </source>
</evidence>
<evidence type="ECO:0000256" key="4">
    <source>
        <dbReference type="ARBA" id="ARBA00010031"/>
    </source>
</evidence>
<evidence type="ECO:0000259" key="17">
    <source>
        <dbReference type="PROSITE" id="PS52012"/>
    </source>
</evidence>
<keyword evidence="6" id="KW-0325">Glycoprotein</keyword>
<sequence length="455" mass="50376">MKANFHILFLFFAFLPFGFAQGTSLSTVLEALPPCAVRCLVTSIATSPCSPTDQKCICTNAQLQSSIEVCVLRNCTIKQGLTTKNITMTACGAPIRDRSALHKIVGITLGVISAAFVLVRIVYKYFVTFSELGLDDYFIVLTLFSGIPGTIINDLGTIPNGLARDIWTLEFSQITNFVRWFYVMEVLYFTQVFLLKLSLLFFYQRIFPGARIRQVIAVTVGFDVLYGVAFIVCSILQCQPISHYWNSWDGEHEGKCININALAWANAVISIVLDIWMLAIPFSQIIHLRMAWKKKVGVGLMFSVGTFVTVVSILRLQTLVSFANSHNPTWDQKDVNNWSVIEINVGIMCACMPAIRVILVRLSPRVFGTNHSSSNKYYAKYGSRSRVAGKGGIGSNNLTSGTEIERNGRDGIKFSKTFEVEHGSTETDEVGLVEMDNLSRNATNVKSGSSSQVSL</sequence>
<keyword evidence="6" id="KW-0336">GPI-anchor</keyword>
<dbReference type="Pfam" id="PF05730">
    <property type="entry name" value="CFEM"/>
    <property type="match status" value="1"/>
</dbReference>
<keyword evidence="14" id="KW-0349">Heme</keyword>
<keyword evidence="8 16" id="KW-0732">Signal</keyword>
<evidence type="ECO:0000256" key="3">
    <source>
        <dbReference type="ARBA" id="ARBA00004613"/>
    </source>
</evidence>
<evidence type="ECO:0000313" key="18">
    <source>
        <dbReference type="EMBL" id="KAH7123983.1"/>
    </source>
</evidence>
<proteinExistence type="inferred from homology"/>
<feature type="transmembrane region" description="Helical" evidence="15">
    <location>
        <begin position="257"/>
        <end position="277"/>
    </location>
</feature>
<feature type="disulfide bond" evidence="14">
    <location>
        <begin position="39"/>
        <end position="70"/>
    </location>
</feature>
<dbReference type="GO" id="GO:0005576">
    <property type="term" value="C:extracellular region"/>
    <property type="evidence" value="ECO:0007669"/>
    <property type="project" value="UniProtKB-SubCell"/>
</dbReference>
<keyword evidence="10 15" id="KW-0472">Membrane</keyword>
<evidence type="ECO:0000256" key="7">
    <source>
        <dbReference type="ARBA" id="ARBA00022692"/>
    </source>
</evidence>
<evidence type="ECO:0000256" key="15">
    <source>
        <dbReference type="SAM" id="Phobius"/>
    </source>
</evidence>
<feature type="binding site" description="axial binding residue" evidence="14">
    <location>
        <position position="53"/>
    </location>
    <ligand>
        <name>heme</name>
        <dbReference type="ChEBI" id="CHEBI:30413"/>
    </ligand>
    <ligandPart>
        <name>Fe</name>
        <dbReference type="ChEBI" id="CHEBI:18248"/>
    </ligandPart>
</feature>
<feature type="signal peptide" evidence="16">
    <location>
        <begin position="1"/>
        <end position="20"/>
    </location>
</feature>
<dbReference type="PANTHER" id="PTHR33048:SF143">
    <property type="entry name" value="EXTRACELLULAR MEMBRANE PROTEIN CFEM DOMAIN-CONTAINING PROTEIN-RELATED"/>
    <property type="match status" value="1"/>
</dbReference>
<comment type="caution">
    <text evidence="18">The sequence shown here is derived from an EMBL/GenBank/DDBJ whole genome shotgun (WGS) entry which is preliminary data.</text>
</comment>
<dbReference type="PROSITE" id="PS52012">
    <property type="entry name" value="CFEM"/>
    <property type="match status" value="1"/>
</dbReference>
<evidence type="ECO:0000256" key="11">
    <source>
        <dbReference type="ARBA" id="ARBA00023157"/>
    </source>
</evidence>
<feature type="domain" description="CFEM" evidence="17">
    <location>
        <begin position="7"/>
        <end position="118"/>
    </location>
</feature>
<keyword evidence="9 15" id="KW-1133">Transmembrane helix</keyword>
<keyword evidence="12" id="KW-0449">Lipoprotein</keyword>
<evidence type="ECO:0000313" key="19">
    <source>
        <dbReference type="Proteomes" id="UP000700596"/>
    </source>
</evidence>
<evidence type="ECO:0000256" key="5">
    <source>
        <dbReference type="ARBA" id="ARBA00022525"/>
    </source>
</evidence>
<feature type="transmembrane region" description="Helical" evidence="15">
    <location>
        <begin position="180"/>
        <end position="203"/>
    </location>
</feature>
<feature type="transmembrane region" description="Helical" evidence="15">
    <location>
        <begin position="215"/>
        <end position="237"/>
    </location>
</feature>
<evidence type="ECO:0000256" key="9">
    <source>
        <dbReference type="ARBA" id="ARBA00022989"/>
    </source>
</evidence>
<dbReference type="GO" id="GO:0098552">
    <property type="term" value="C:side of membrane"/>
    <property type="evidence" value="ECO:0007669"/>
    <property type="project" value="UniProtKB-KW"/>
</dbReference>
<dbReference type="AlphaFoldDB" id="A0A9P9DRJ5"/>
<protein>
    <recommendedName>
        <fullName evidence="17">CFEM domain-containing protein</fullName>
    </recommendedName>
</protein>
<comment type="subcellular location">
    <subcellularLocation>
        <location evidence="2">Membrane</location>
        <topology evidence="2">Lipid-anchor</topology>
        <topology evidence="2">GPI-anchor</topology>
    </subcellularLocation>
    <subcellularLocation>
        <location evidence="1">Membrane</location>
        <topology evidence="1">Multi-pass membrane protein</topology>
    </subcellularLocation>
    <subcellularLocation>
        <location evidence="3">Secreted</location>
    </subcellularLocation>
</comment>
<feature type="disulfide bond" evidence="14">
    <location>
        <begin position="49"/>
        <end position="56"/>
    </location>
</feature>
<feature type="transmembrane region" description="Helical" evidence="15">
    <location>
        <begin position="338"/>
        <end position="359"/>
    </location>
</feature>
<dbReference type="PANTHER" id="PTHR33048">
    <property type="entry name" value="PTH11-LIKE INTEGRAL MEMBRANE PROTEIN (AFU_ORTHOLOGUE AFUA_5G11245)"/>
    <property type="match status" value="1"/>
</dbReference>
<feature type="disulfide bond" evidence="14">
    <location>
        <begin position="58"/>
        <end position="91"/>
    </location>
</feature>